<reference evidence="3" key="3">
    <citation type="submission" date="2023-05" db="EMBL/GenBank/DDBJ databases">
        <authorList>
            <person name="Smith C.H."/>
        </authorList>
    </citation>
    <scope>NUCLEOTIDE SEQUENCE</scope>
    <source>
        <strain evidence="3">CHS0354</strain>
        <tissue evidence="3">Mantle</tissue>
    </source>
</reference>
<proteinExistence type="predicted"/>
<protein>
    <submittedName>
        <fullName evidence="3">Uncharacterized protein</fullName>
    </submittedName>
</protein>
<keyword evidence="2" id="KW-0472">Membrane</keyword>
<feature type="compositionally biased region" description="Basic and acidic residues" evidence="1">
    <location>
        <begin position="8"/>
        <end position="25"/>
    </location>
</feature>
<reference evidence="3" key="1">
    <citation type="journal article" date="2021" name="Genome Biol. Evol.">
        <title>A High-Quality Reference Genome for a Parasitic Bivalve with Doubly Uniparental Inheritance (Bivalvia: Unionida).</title>
        <authorList>
            <person name="Smith C.H."/>
        </authorList>
    </citation>
    <scope>NUCLEOTIDE SEQUENCE</scope>
    <source>
        <strain evidence="3">CHS0354</strain>
    </source>
</reference>
<evidence type="ECO:0000313" key="4">
    <source>
        <dbReference type="Proteomes" id="UP001195483"/>
    </source>
</evidence>
<gene>
    <name evidence="3" type="ORF">CHS0354_007180</name>
</gene>
<evidence type="ECO:0000313" key="3">
    <source>
        <dbReference type="EMBL" id="KAK3604637.1"/>
    </source>
</evidence>
<name>A0AAE0W8T3_9BIVA</name>
<accession>A0AAE0W8T3</accession>
<keyword evidence="2" id="KW-0812">Transmembrane</keyword>
<dbReference type="AlphaFoldDB" id="A0AAE0W8T3"/>
<keyword evidence="4" id="KW-1185">Reference proteome</keyword>
<feature type="region of interest" description="Disordered" evidence="1">
    <location>
        <begin position="1"/>
        <end position="39"/>
    </location>
</feature>
<reference evidence="3" key="2">
    <citation type="journal article" date="2021" name="Genome Biol. Evol.">
        <title>Developing a high-quality reference genome for a parasitic bivalve with doubly uniparental inheritance (Bivalvia: Unionida).</title>
        <authorList>
            <person name="Smith C.H."/>
        </authorList>
    </citation>
    <scope>NUCLEOTIDE SEQUENCE</scope>
    <source>
        <strain evidence="3">CHS0354</strain>
        <tissue evidence="3">Mantle</tissue>
    </source>
</reference>
<feature type="transmembrane region" description="Helical" evidence="2">
    <location>
        <begin position="92"/>
        <end position="114"/>
    </location>
</feature>
<dbReference type="Proteomes" id="UP001195483">
    <property type="component" value="Unassembled WGS sequence"/>
</dbReference>
<keyword evidence="2" id="KW-1133">Transmembrane helix</keyword>
<evidence type="ECO:0000256" key="1">
    <source>
        <dbReference type="SAM" id="MobiDB-lite"/>
    </source>
</evidence>
<dbReference type="EMBL" id="JAEAOA010000493">
    <property type="protein sequence ID" value="KAK3604637.1"/>
    <property type="molecule type" value="Genomic_DNA"/>
</dbReference>
<comment type="caution">
    <text evidence="3">The sequence shown here is derived from an EMBL/GenBank/DDBJ whole genome shotgun (WGS) entry which is preliminary data.</text>
</comment>
<organism evidence="3 4">
    <name type="scientific">Potamilus streckersoni</name>
    <dbReference type="NCBI Taxonomy" id="2493646"/>
    <lineage>
        <taxon>Eukaryota</taxon>
        <taxon>Metazoa</taxon>
        <taxon>Spiralia</taxon>
        <taxon>Lophotrochozoa</taxon>
        <taxon>Mollusca</taxon>
        <taxon>Bivalvia</taxon>
        <taxon>Autobranchia</taxon>
        <taxon>Heteroconchia</taxon>
        <taxon>Palaeoheterodonta</taxon>
        <taxon>Unionida</taxon>
        <taxon>Unionoidea</taxon>
        <taxon>Unionidae</taxon>
        <taxon>Ambleminae</taxon>
        <taxon>Lampsilini</taxon>
        <taxon>Potamilus</taxon>
    </lineage>
</organism>
<sequence>MASNSESLSDHYDNAATGKGEHTTKTYENSGAERGVPEINSGYTSITDIDLKFINKDEVEHAYDNKEMEQTGEDQYVIIKEEKKKTTCCRKICVIVIVSIVVIAGSGIGVWRIFVRKDNDRPNIVPQKQDYCVRRGEDVSMYYTINLVNPREIRLLKETAYGNDTLFSADNLTNDTMQTVRNDQVNVTIYVKDAEIAVKVSISSTQCLHDGTYYILIISDTNGFKYNRSNLRVLYYPEEPHLSVLEGGITKDKNGGRMLCSAITGCTKTPFILEYHPNEDQWIRWPRNYTTEFKLNYVPLPNDKRWYSESFINITEFEINIIDKKKFRCSYKANGKTFTSDTLCVRVIPEGFCMKNSGCNHEHPYFCNKFITCTTVAEERSCPTGLHFLYKGDCGGNCTYLTDQYQRYCNGYCDWPLNVNCTKPTNYCD</sequence>
<evidence type="ECO:0000256" key="2">
    <source>
        <dbReference type="SAM" id="Phobius"/>
    </source>
</evidence>